<name>A0A7N2N0D9_QUELO</name>
<evidence type="ECO:0000313" key="1">
    <source>
        <dbReference type="EnsemblPlants" id="QL11p050763:mrna"/>
    </source>
</evidence>
<evidence type="ECO:0000313" key="2">
    <source>
        <dbReference type="Proteomes" id="UP000594261"/>
    </source>
</evidence>
<protein>
    <submittedName>
        <fullName evidence="1">Uncharacterized protein</fullName>
    </submittedName>
</protein>
<dbReference type="InParanoid" id="A0A7N2N0D9"/>
<dbReference type="Gramene" id="QL11p050763:mrna">
    <property type="protein sequence ID" value="QL11p050763:mrna"/>
    <property type="gene ID" value="QL11p050763"/>
</dbReference>
<reference evidence="1 2" key="1">
    <citation type="journal article" date="2016" name="G3 (Bethesda)">
        <title>First Draft Assembly and Annotation of the Genome of a California Endemic Oak Quercus lobata Nee (Fagaceae).</title>
        <authorList>
            <person name="Sork V.L."/>
            <person name="Fitz-Gibbon S.T."/>
            <person name="Puiu D."/>
            <person name="Crepeau M."/>
            <person name="Gugger P.F."/>
            <person name="Sherman R."/>
            <person name="Stevens K."/>
            <person name="Langley C.H."/>
            <person name="Pellegrini M."/>
            <person name="Salzberg S.L."/>
        </authorList>
    </citation>
    <scope>NUCLEOTIDE SEQUENCE [LARGE SCALE GENOMIC DNA]</scope>
    <source>
        <strain evidence="1 2">cv. SW786</strain>
    </source>
</reference>
<organism evidence="1 2">
    <name type="scientific">Quercus lobata</name>
    <name type="common">Valley oak</name>
    <dbReference type="NCBI Taxonomy" id="97700"/>
    <lineage>
        <taxon>Eukaryota</taxon>
        <taxon>Viridiplantae</taxon>
        <taxon>Streptophyta</taxon>
        <taxon>Embryophyta</taxon>
        <taxon>Tracheophyta</taxon>
        <taxon>Spermatophyta</taxon>
        <taxon>Magnoliopsida</taxon>
        <taxon>eudicotyledons</taxon>
        <taxon>Gunneridae</taxon>
        <taxon>Pentapetalae</taxon>
        <taxon>rosids</taxon>
        <taxon>fabids</taxon>
        <taxon>Fagales</taxon>
        <taxon>Fagaceae</taxon>
        <taxon>Quercus</taxon>
    </lineage>
</organism>
<proteinExistence type="predicted"/>
<dbReference type="AlphaFoldDB" id="A0A7N2N0D9"/>
<dbReference type="EMBL" id="LRBV02000011">
    <property type="status" value="NOT_ANNOTATED_CDS"/>
    <property type="molecule type" value="Genomic_DNA"/>
</dbReference>
<reference evidence="1" key="2">
    <citation type="submission" date="2021-01" db="UniProtKB">
        <authorList>
            <consortium name="EnsemblPlants"/>
        </authorList>
    </citation>
    <scope>IDENTIFICATION</scope>
</reference>
<keyword evidence="2" id="KW-1185">Reference proteome</keyword>
<dbReference type="Proteomes" id="UP000594261">
    <property type="component" value="Chromosome 11"/>
</dbReference>
<sequence length="143" mass="15606">MEHFSVSGSSGIILSDDSQFVNAAKVGHDLRRSIELYDTGCELSFLASSTSSPSCPTCLIFAYTNQQELRHHLIVKAGSKMLDSSDGGNHLTCGLTEGAATVFFGYANRYFIRASKAFCAIRFKGKPGGDVRPLFLQYQIIKI</sequence>
<dbReference type="EnsemblPlants" id="QL11p050763:mrna">
    <property type="protein sequence ID" value="QL11p050763:mrna"/>
    <property type="gene ID" value="QL11p050763"/>
</dbReference>
<accession>A0A7N2N0D9</accession>